<dbReference type="GO" id="GO:0016887">
    <property type="term" value="F:ATP hydrolysis activity"/>
    <property type="evidence" value="ECO:0007669"/>
    <property type="project" value="InterPro"/>
</dbReference>
<feature type="domain" description="ABC transporter" evidence="4">
    <location>
        <begin position="5"/>
        <end position="196"/>
    </location>
</feature>
<dbReference type="PANTHER" id="PTHR42855">
    <property type="entry name" value="ABC TRANSPORTER ATP-BINDING SUBUNIT"/>
    <property type="match status" value="1"/>
</dbReference>
<dbReference type="InterPro" id="IPR027417">
    <property type="entry name" value="P-loop_NTPase"/>
</dbReference>
<gene>
    <name evidence="5" type="primary">msr</name>
    <name evidence="5" type="ORF">EDM58_24120</name>
</gene>
<dbReference type="InterPro" id="IPR051309">
    <property type="entry name" value="ABCF_ATPase"/>
</dbReference>
<dbReference type="PROSITE" id="PS50893">
    <property type="entry name" value="ABC_TRANSPORTER_2"/>
    <property type="match status" value="2"/>
</dbReference>
<dbReference type="NCBIfam" id="NF000168">
    <property type="entry name" value="ABCF_Msr_all"/>
    <property type="match status" value="1"/>
</dbReference>
<accession>A0A3M8C1M1</accession>
<dbReference type="InterPro" id="IPR003439">
    <property type="entry name" value="ABC_transporter-like_ATP-bd"/>
</dbReference>
<dbReference type="AlphaFoldDB" id="A0A3M8C1M1"/>
<evidence type="ECO:0000256" key="3">
    <source>
        <dbReference type="SAM" id="MobiDB-lite"/>
    </source>
</evidence>
<dbReference type="CDD" id="cd03221">
    <property type="entry name" value="ABCF_EF-3"/>
    <property type="match status" value="2"/>
</dbReference>
<feature type="domain" description="ABC transporter" evidence="4">
    <location>
        <begin position="297"/>
        <end position="486"/>
    </location>
</feature>
<organism evidence="5 6">
    <name type="scientific">Brevibacillus panacihumi</name>
    <dbReference type="NCBI Taxonomy" id="497735"/>
    <lineage>
        <taxon>Bacteria</taxon>
        <taxon>Bacillati</taxon>
        <taxon>Bacillota</taxon>
        <taxon>Bacilli</taxon>
        <taxon>Bacillales</taxon>
        <taxon>Paenibacillaceae</taxon>
        <taxon>Brevibacillus</taxon>
    </lineage>
</organism>
<dbReference type="SUPFAM" id="SSF52540">
    <property type="entry name" value="P-loop containing nucleoside triphosphate hydrolases"/>
    <property type="match status" value="2"/>
</dbReference>
<dbReference type="Pfam" id="PF12848">
    <property type="entry name" value="ABC_tran_Xtn"/>
    <property type="match status" value="1"/>
</dbReference>
<dbReference type="GO" id="GO:0005524">
    <property type="term" value="F:ATP binding"/>
    <property type="evidence" value="ECO:0007669"/>
    <property type="project" value="UniProtKB-KW"/>
</dbReference>
<protein>
    <submittedName>
        <fullName evidence="5">Msr family ABC-F type ribosomal protection protein</fullName>
    </submittedName>
</protein>
<evidence type="ECO:0000313" key="5">
    <source>
        <dbReference type="EMBL" id="RNB69612.1"/>
    </source>
</evidence>
<evidence type="ECO:0000256" key="2">
    <source>
        <dbReference type="ARBA" id="ARBA00022840"/>
    </source>
</evidence>
<evidence type="ECO:0000259" key="4">
    <source>
        <dbReference type="PROSITE" id="PS50893"/>
    </source>
</evidence>
<name>A0A3M8C1M1_9BACL</name>
<evidence type="ECO:0000313" key="6">
    <source>
        <dbReference type="Proteomes" id="UP000281915"/>
    </source>
</evidence>
<proteinExistence type="predicted"/>
<dbReference type="Proteomes" id="UP000281915">
    <property type="component" value="Unassembled WGS sequence"/>
</dbReference>
<reference evidence="5 6" key="1">
    <citation type="submission" date="2018-10" db="EMBL/GenBank/DDBJ databases">
        <title>Phylogenomics of Brevibacillus.</title>
        <authorList>
            <person name="Dunlap C."/>
        </authorList>
    </citation>
    <scope>NUCLEOTIDE SEQUENCE [LARGE SCALE GENOMIC DNA]</scope>
    <source>
        <strain evidence="5 6">JCM 15085</strain>
    </source>
</reference>
<feature type="region of interest" description="Disordered" evidence="3">
    <location>
        <begin position="214"/>
        <end position="253"/>
    </location>
</feature>
<evidence type="ECO:0000256" key="1">
    <source>
        <dbReference type="ARBA" id="ARBA00022741"/>
    </source>
</evidence>
<dbReference type="NCBIfam" id="NF000355">
    <property type="entry name" value="ribo_prot_ABC_F"/>
    <property type="match status" value="1"/>
</dbReference>
<sequence>MSALIKAKDIHVEFMGREVLAIDHLEVHDYDRIGLVGANGAGKSTLLKILLGEIALPQGKIVRDGNFAYIPQLDDVVVHEEVDPALLGKLGVDRLDLEQMSGGEETRLKIAQALSEGMHCIFADEPTSHLDREGIDFLIKQLAFFTGALLVISHDRYFLDQVVDKIWELKDGKINEYWGGYSDYLSQKEEERKNQSAQYRQFISERARLEKAITEKKNQARKVDQKAKGASRKNSSESGGRLSHQKTVGSKQKKLHNAAKNMEHRIELLGDVKPPEVIRSVHFRQSESLELHNPFPIVGNELCKQVGNKVIFEKASFQFPLGAKIAVTGSNGTGKTTLFKMIMNCEDGISLSPKAAIGYFAQNGYKVDRHQGIMEFMQENCDYQMSEIRTVLASLGFSQHDVRKELSVLSGGEMIKLQLAKMLLGRYNILLMDEPSNFLDLPAVEALENLMKDYAGTIIFITHDVRLLENVADFVYEIKDKKIIRKC</sequence>
<dbReference type="PANTHER" id="PTHR42855:SF2">
    <property type="entry name" value="DRUG RESISTANCE ABC TRANSPORTER,ATP-BINDING PROTEIN"/>
    <property type="match status" value="1"/>
</dbReference>
<dbReference type="Pfam" id="PF00005">
    <property type="entry name" value="ABC_tran"/>
    <property type="match status" value="2"/>
</dbReference>
<dbReference type="SMART" id="SM00382">
    <property type="entry name" value="AAA"/>
    <property type="match status" value="2"/>
</dbReference>
<dbReference type="RefSeq" id="WP_122915593.1">
    <property type="nucleotide sequence ID" value="NZ_RHHT01000074.1"/>
</dbReference>
<comment type="caution">
    <text evidence="5">The sequence shown here is derived from an EMBL/GenBank/DDBJ whole genome shotgun (WGS) entry which is preliminary data.</text>
</comment>
<dbReference type="InterPro" id="IPR032781">
    <property type="entry name" value="ABC_tran_Xtn"/>
</dbReference>
<keyword evidence="1" id="KW-0547">Nucleotide-binding</keyword>
<dbReference type="EMBL" id="RHHT01000074">
    <property type="protein sequence ID" value="RNB69612.1"/>
    <property type="molecule type" value="Genomic_DNA"/>
</dbReference>
<dbReference type="InterPro" id="IPR003593">
    <property type="entry name" value="AAA+_ATPase"/>
</dbReference>
<feature type="compositionally biased region" description="Basic and acidic residues" evidence="3">
    <location>
        <begin position="214"/>
        <end position="227"/>
    </location>
</feature>
<keyword evidence="2" id="KW-0067">ATP-binding</keyword>
<dbReference type="Gene3D" id="3.40.50.300">
    <property type="entry name" value="P-loop containing nucleotide triphosphate hydrolases"/>
    <property type="match status" value="3"/>
</dbReference>